<proteinExistence type="predicted"/>
<comment type="caution">
    <text evidence="1">The sequence shown here is derived from an EMBL/GenBank/DDBJ whole genome shotgun (WGS) entry which is preliminary data.</text>
</comment>
<feature type="non-terminal residue" evidence="1">
    <location>
        <position position="1"/>
    </location>
</feature>
<gene>
    <name evidence="1" type="ORF">L195_g044458</name>
</gene>
<dbReference type="EMBL" id="ASHM01056330">
    <property type="protein sequence ID" value="PNX88355.1"/>
    <property type="molecule type" value="Genomic_DNA"/>
</dbReference>
<sequence>LEGRKSVAKIEKLKNYKCGKADALQPPAAWCYDSSAKSEKANFVLKLGRPAIMQGNGHSKLTV</sequence>
<dbReference type="AlphaFoldDB" id="A0A2K3MC45"/>
<protein>
    <submittedName>
        <fullName evidence="1">Uncharacterized protein</fullName>
    </submittedName>
</protein>
<reference evidence="1 2" key="2">
    <citation type="journal article" date="2017" name="Front. Plant Sci.">
        <title>Gene Classification and Mining of Molecular Markers Useful in Red Clover (Trifolium pratense) Breeding.</title>
        <authorList>
            <person name="Istvanek J."/>
            <person name="Dluhosova J."/>
            <person name="Dluhos P."/>
            <person name="Patkova L."/>
            <person name="Nedelnik J."/>
            <person name="Repkova J."/>
        </authorList>
    </citation>
    <scope>NUCLEOTIDE SEQUENCE [LARGE SCALE GENOMIC DNA]</scope>
    <source>
        <strain evidence="2">cv. Tatra</strain>
        <tissue evidence="1">Young leaves</tissue>
    </source>
</reference>
<accession>A0A2K3MC45</accession>
<dbReference type="Proteomes" id="UP000236291">
    <property type="component" value="Unassembled WGS sequence"/>
</dbReference>
<evidence type="ECO:0000313" key="1">
    <source>
        <dbReference type="EMBL" id="PNX88355.1"/>
    </source>
</evidence>
<evidence type="ECO:0000313" key="2">
    <source>
        <dbReference type="Proteomes" id="UP000236291"/>
    </source>
</evidence>
<organism evidence="1 2">
    <name type="scientific">Trifolium pratense</name>
    <name type="common">Red clover</name>
    <dbReference type="NCBI Taxonomy" id="57577"/>
    <lineage>
        <taxon>Eukaryota</taxon>
        <taxon>Viridiplantae</taxon>
        <taxon>Streptophyta</taxon>
        <taxon>Embryophyta</taxon>
        <taxon>Tracheophyta</taxon>
        <taxon>Spermatophyta</taxon>
        <taxon>Magnoliopsida</taxon>
        <taxon>eudicotyledons</taxon>
        <taxon>Gunneridae</taxon>
        <taxon>Pentapetalae</taxon>
        <taxon>rosids</taxon>
        <taxon>fabids</taxon>
        <taxon>Fabales</taxon>
        <taxon>Fabaceae</taxon>
        <taxon>Papilionoideae</taxon>
        <taxon>50 kb inversion clade</taxon>
        <taxon>NPAAA clade</taxon>
        <taxon>Hologalegina</taxon>
        <taxon>IRL clade</taxon>
        <taxon>Trifolieae</taxon>
        <taxon>Trifolium</taxon>
    </lineage>
</organism>
<reference evidence="1 2" key="1">
    <citation type="journal article" date="2014" name="Am. J. Bot.">
        <title>Genome assembly and annotation for red clover (Trifolium pratense; Fabaceae).</title>
        <authorList>
            <person name="Istvanek J."/>
            <person name="Jaros M."/>
            <person name="Krenek A."/>
            <person name="Repkova J."/>
        </authorList>
    </citation>
    <scope>NUCLEOTIDE SEQUENCE [LARGE SCALE GENOMIC DNA]</scope>
    <source>
        <strain evidence="2">cv. Tatra</strain>
        <tissue evidence="1">Young leaves</tissue>
    </source>
</reference>
<name>A0A2K3MC45_TRIPR</name>